<evidence type="ECO:0000259" key="4">
    <source>
        <dbReference type="PROSITE" id="PS01124"/>
    </source>
</evidence>
<dbReference type="PRINTS" id="PR00032">
    <property type="entry name" value="HTHARAC"/>
</dbReference>
<evidence type="ECO:0000313" key="6">
    <source>
        <dbReference type="Proteomes" id="UP000248066"/>
    </source>
</evidence>
<proteinExistence type="predicted"/>
<dbReference type="InterPro" id="IPR009057">
    <property type="entry name" value="Homeodomain-like_sf"/>
</dbReference>
<dbReference type="InterPro" id="IPR020449">
    <property type="entry name" value="Tscrpt_reg_AraC-type_HTH"/>
</dbReference>
<organism evidence="5 6">
    <name type="scientific">Alteribacter lacisalsi</name>
    <dbReference type="NCBI Taxonomy" id="2045244"/>
    <lineage>
        <taxon>Bacteria</taxon>
        <taxon>Bacillati</taxon>
        <taxon>Bacillota</taxon>
        <taxon>Bacilli</taxon>
        <taxon>Bacillales</taxon>
        <taxon>Bacillaceae</taxon>
        <taxon>Alteribacter</taxon>
    </lineage>
</organism>
<dbReference type="OrthoDB" id="192171at2"/>
<evidence type="ECO:0000256" key="1">
    <source>
        <dbReference type="ARBA" id="ARBA00023015"/>
    </source>
</evidence>
<dbReference type="GO" id="GO:0003700">
    <property type="term" value="F:DNA-binding transcription factor activity"/>
    <property type="evidence" value="ECO:0007669"/>
    <property type="project" value="InterPro"/>
</dbReference>
<dbReference type="AlphaFoldDB" id="A0A2W0HUR8"/>
<dbReference type="InterPro" id="IPR018060">
    <property type="entry name" value="HTH_AraC"/>
</dbReference>
<keyword evidence="6" id="KW-1185">Reference proteome</keyword>
<dbReference type="InterPro" id="IPR037923">
    <property type="entry name" value="HTH-like"/>
</dbReference>
<protein>
    <submittedName>
        <fullName evidence="5">AraC family transcriptional regulator</fullName>
    </submittedName>
</protein>
<dbReference type="InterPro" id="IPR018062">
    <property type="entry name" value="HTH_AraC-typ_CS"/>
</dbReference>
<feature type="domain" description="HTH araC/xylS-type" evidence="4">
    <location>
        <begin position="185"/>
        <end position="284"/>
    </location>
</feature>
<dbReference type="PROSITE" id="PS01124">
    <property type="entry name" value="HTH_ARAC_FAMILY_2"/>
    <property type="match status" value="1"/>
</dbReference>
<comment type="caution">
    <text evidence="5">The sequence shown here is derived from an EMBL/GenBank/DDBJ whole genome shotgun (WGS) entry which is preliminary data.</text>
</comment>
<evidence type="ECO:0000256" key="2">
    <source>
        <dbReference type="ARBA" id="ARBA00023125"/>
    </source>
</evidence>
<dbReference type="PANTHER" id="PTHR43280">
    <property type="entry name" value="ARAC-FAMILY TRANSCRIPTIONAL REGULATOR"/>
    <property type="match status" value="1"/>
</dbReference>
<dbReference type="SUPFAM" id="SSF46689">
    <property type="entry name" value="Homeodomain-like"/>
    <property type="match status" value="2"/>
</dbReference>
<dbReference type="PROSITE" id="PS00041">
    <property type="entry name" value="HTH_ARAC_FAMILY_1"/>
    <property type="match status" value="1"/>
</dbReference>
<keyword evidence="3" id="KW-0804">Transcription</keyword>
<dbReference type="PANTHER" id="PTHR43280:SF30">
    <property type="entry name" value="MMSAB OPERON REGULATORY PROTEIN"/>
    <property type="match status" value="1"/>
</dbReference>
<evidence type="ECO:0000313" key="5">
    <source>
        <dbReference type="EMBL" id="PYZ97408.1"/>
    </source>
</evidence>
<dbReference type="SMART" id="SM00342">
    <property type="entry name" value="HTH_ARAC"/>
    <property type="match status" value="1"/>
</dbReference>
<evidence type="ECO:0000256" key="3">
    <source>
        <dbReference type="ARBA" id="ARBA00023163"/>
    </source>
</evidence>
<reference evidence="5 6" key="1">
    <citation type="submission" date="2017-10" db="EMBL/GenBank/DDBJ databases">
        <title>Bacillus sp. nov., a halophilic bacterium isolated from a Yangshapao Lake.</title>
        <authorList>
            <person name="Wang H."/>
        </authorList>
    </citation>
    <scope>NUCLEOTIDE SEQUENCE [LARGE SCALE GENOMIC DNA]</scope>
    <source>
        <strain evidence="5 6">YSP-3</strain>
    </source>
</reference>
<sequence>MKTIKVRVPPVPVFIKGGKGSFRKGRKHLSRTFEVFDLLVVHKGTLYMEEEGIRYDVKEGEYLLLVPGVFHGGYRACTEDTEMYWVHFRLPGSFEIVPNCSFDWSDILKKESTYTEEAEFDLILPAYGKIKNRARLETILARLNSLNLSGSPADQLMQQAVFFESLLFLQREAVRLPTSAEQVANDVVRFLHSHYRETDLTVERMAKVLLYHADYLSRCMKRTTGLTPGQYLNRYRIERAKELLNTTELDLGAVAVEVGISDRSYFSRLFKKTEGVTPTAFRSLRIRGR</sequence>
<dbReference type="GO" id="GO:0043565">
    <property type="term" value="F:sequence-specific DNA binding"/>
    <property type="evidence" value="ECO:0007669"/>
    <property type="project" value="InterPro"/>
</dbReference>
<gene>
    <name evidence="5" type="ORF">CR205_02055</name>
</gene>
<dbReference type="Pfam" id="PF02311">
    <property type="entry name" value="AraC_binding"/>
    <property type="match status" value="1"/>
</dbReference>
<dbReference type="InterPro" id="IPR003313">
    <property type="entry name" value="AraC-bd"/>
</dbReference>
<keyword evidence="2" id="KW-0238">DNA-binding</keyword>
<dbReference type="Pfam" id="PF12833">
    <property type="entry name" value="HTH_18"/>
    <property type="match status" value="1"/>
</dbReference>
<keyword evidence="1" id="KW-0805">Transcription regulation</keyword>
<dbReference type="EMBL" id="PDOF01000001">
    <property type="protein sequence ID" value="PYZ97408.1"/>
    <property type="molecule type" value="Genomic_DNA"/>
</dbReference>
<dbReference type="RefSeq" id="WP_110516453.1">
    <property type="nucleotide sequence ID" value="NZ_PDOF01000001.1"/>
</dbReference>
<name>A0A2W0HUR8_9BACI</name>
<accession>A0A2W0HUR8</accession>
<dbReference type="SUPFAM" id="SSF51215">
    <property type="entry name" value="Regulatory protein AraC"/>
    <property type="match status" value="1"/>
</dbReference>
<dbReference type="Gene3D" id="1.10.10.60">
    <property type="entry name" value="Homeodomain-like"/>
    <property type="match status" value="2"/>
</dbReference>
<dbReference type="Proteomes" id="UP000248066">
    <property type="component" value="Unassembled WGS sequence"/>
</dbReference>